<dbReference type="Proteomes" id="UP000250043">
    <property type="component" value="Unassembled WGS sequence"/>
</dbReference>
<proteinExistence type="predicted"/>
<organism evidence="1 2">
    <name type="scientific">Obba rivulosa</name>
    <dbReference type="NCBI Taxonomy" id="1052685"/>
    <lineage>
        <taxon>Eukaryota</taxon>
        <taxon>Fungi</taxon>
        <taxon>Dikarya</taxon>
        <taxon>Basidiomycota</taxon>
        <taxon>Agaricomycotina</taxon>
        <taxon>Agaricomycetes</taxon>
        <taxon>Polyporales</taxon>
        <taxon>Gelatoporiaceae</taxon>
        <taxon>Obba</taxon>
    </lineage>
</organism>
<dbReference type="EMBL" id="KV722485">
    <property type="protein sequence ID" value="OCH87439.1"/>
    <property type="molecule type" value="Genomic_DNA"/>
</dbReference>
<name>A0A8E2AQC0_9APHY</name>
<keyword evidence="2" id="KW-1185">Reference proteome</keyword>
<evidence type="ECO:0000313" key="2">
    <source>
        <dbReference type="Proteomes" id="UP000250043"/>
    </source>
</evidence>
<gene>
    <name evidence="1" type="ORF">OBBRIDRAFT_806053</name>
</gene>
<evidence type="ECO:0000313" key="1">
    <source>
        <dbReference type="EMBL" id="OCH87439.1"/>
    </source>
</evidence>
<sequence>MNVTGDDLFGYGRRAPSVDDLDVDVSAIYTPMTLALDAVHELLSDRMTCPKELLKSLPPSDHLKSLLSRACQSGLSALEQTLYTLYAVQALCDILYRLMHDAIRGYSPGSPSSSDAFAHATGATQHLEHAMAQQLVIFRRECGRAYHTLDASTRAWVRTGRAAAAYSRVPPRLARAWCDIYQRAEGGPPVGLVVAAVLPAHAREVARTLQGVHEQLERVNAFVAQCEVHARTPHPVLALPLEEDERLWRVRFDWKADLKGLIRSYAREARRSEKVAECQLEIREVLVEEQD</sequence>
<accession>A0A8E2AQC0</accession>
<reference evidence="1 2" key="1">
    <citation type="submission" date="2016-07" db="EMBL/GenBank/DDBJ databases">
        <title>Draft genome of the white-rot fungus Obba rivulosa 3A-2.</title>
        <authorList>
            <consortium name="DOE Joint Genome Institute"/>
            <person name="Miettinen O."/>
            <person name="Riley R."/>
            <person name="Acob R."/>
            <person name="Barry K."/>
            <person name="Cullen D."/>
            <person name="De Vries R."/>
            <person name="Hainaut M."/>
            <person name="Hatakka A."/>
            <person name="Henrissat B."/>
            <person name="Hilden K."/>
            <person name="Kuo R."/>
            <person name="Labutti K."/>
            <person name="Lipzen A."/>
            <person name="Makela M.R."/>
            <person name="Sandor L."/>
            <person name="Spatafora J.W."/>
            <person name="Grigoriev I.V."/>
            <person name="Hibbett D.S."/>
        </authorList>
    </citation>
    <scope>NUCLEOTIDE SEQUENCE [LARGE SCALE GENOMIC DNA]</scope>
    <source>
        <strain evidence="1 2">3A-2</strain>
    </source>
</reference>
<protein>
    <submittedName>
        <fullName evidence="1">Uncharacterized protein</fullName>
    </submittedName>
</protein>
<dbReference type="AlphaFoldDB" id="A0A8E2AQC0"/>